<keyword evidence="2" id="KW-0808">Transferase</keyword>
<evidence type="ECO:0000256" key="1">
    <source>
        <dbReference type="ARBA" id="ARBA00022527"/>
    </source>
</evidence>
<evidence type="ECO:0000313" key="8">
    <source>
        <dbReference type="EMBL" id="CAH3150451.1"/>
    </source>
</evidence>
<evidence type="ECO:0000256" key="4">
    <source>
        <dbReference type="ARBA" id="ARBA00022777"/>
    </source>
</evidence>
<gene>
    <name evidence="8" type="ORF">PLOB_00047752</name>
</gene>
<dbReference type="Proteomes" id="UP001159405">
    <property type="component" value="Unassembled WGS sequence"/>
</dbReference>
<reference evidence="8 9" key="1">
    <citation type="submission" date="2022-05" db="EMBL/GenBank/DDBJ databases">
        <authorList>
            <consortium name="Genoscope - CEA"/>
            <person name="William W."/>
        </authorList>
    </citation>
    <scope>NUCLEOTIDE SEQUENCE [LARGE SCALE GENOMIC DNA]</scope>
</reference>
<keyword evidence="4" id="KW-0418">Kinase</keyword>
<dbReference type="PANTHER" id="PTHR45992">
    <property type="entry name" value="EUKARYOTIC ELONGATION FACTOR 2 KINASE-RELATED"/>
    <property type="match status" value="1"/>
</dbReference>
<feature type="non-terminal residue" evidence="8">
    <location>
        <position position="1"/>
    </location>
</feature>
<evidence type="ECO:0000256" key="5">
    <source>
        <dbReference type="ARBA" id="ARBA00022840"/>
    </source>
</evidence>
<dbReference type="SUPFAM" id="SSF56112">
    <property type="entry name" value="Protein kinase-like (PK-like)"/>
    <property type="match status" value="1"/>
</dbReference>
<feature type="domain" description="Alpha-type protein kinase" evidence="7">
    <location>
        <begin position="327"/>
        <end position="569"/>
    </location>
</feature>
<dbReference type="Pfam" id="PF02816">
    <property type="entry name" value="Alpha_kinase"/>
    <property type="match status" value="1"/>
</dbReference>
<dbReference type="InterPro" id="IPR051852">
    <property type="entry name" value="Alpha-type_PK"/>
</dbReference>
<comment type="caution">
    <text evidence="8">The sequence shown here is derived from an EMBL/GenBank/DDBJ whole genome shotgun (WGS) entry which is preliminary data.</text>
</comment>
<dbReference type="PROSITE" id="PS51158">
    <property type="entry name" value="ALPHA_KINASE"/>
    <property type="match status" value="1"/>
</dbReference>
<evidence type="ECO:0000256" key="6">
    <source>
        <dbReference type="SAM" id="MobiDB-lite"/>
    </source>
</evidence>
<keyword evidence="1" id="KW-0723">Serine/threonine-protein kinase</keyword>
<keyword evidence="5" id="KW-0067">ATP-binding</keyword>
<proteinExistence type="predicted"/>
<feature type="compositionally biased region" description="Basic and acidic residues" evidence="6">
    <location>
        <begin position="93"/>
        <end position="102"/>
    </location>
</feature>
<evidence type="ECO:0000256" key="2">
    <source>
        <dbReference type="ARBA" id="ARBA00022679"/>
    </source>
</evidence>
<protein>
    <recommendedName>
        <fullName evidence="7">Alpha-type protein kinase domain-containing protein</fullName>
    </recommendedName>
</protein>
<dbReference type="InterPro" id="IPR004166">
    <property type="entry name" value="a-kinase_dom"/>
</dbReference>
<dbReference type="Gene3D" id="3.20.200.10">
    <property type="entry name" value="MHCK/EF2 kinase"/>
    <property type="match status" value="1"/>
</dbReference>
<feature type="compositionally biased region" description="Low complexity" evidence="6">
    <location>
        <begin position="73"/>
        <end position="89"/>
    </location>
</feature>
<keyword evidence="9" id="KW-1185">Reference proteome</keyword>
<keyword evidence="3" id="KW-0547">Nucleotide-binding</keyword>
<dbReference type="InterPro" id="IPR011009">
    <property type="entry name" value="Kinase-like_dom_sf"/>
</dbReference>
<feature type="compositionally biased region" description="Low complexity" evidence="6">
    <location>
        <begin position="251"/>
        <end position="260"/>
    </location>
</feature>
<feature type="region of interest" description="Disordered" evidence="6">
    <location>
        <begin position="239"/>
        <end position="264"/>
    </location>
</feature>
<sequence length="616" mass="67773">VSNVVVVEETDLFLINALDTVAAYENAIVILRLPLVPVPDTAVAGMMNYRVSQENVVIVGVCHQSIELSRPATGTQLSSSTSTPSTTFTLEDQSERTDEEGRRWKHIQQLAKAKRNEQLDANPPKRQCRKPGGGRGGQRPNSGRKKSIPKVSLSGVETGTSEGLTLQTLENVMLGHFLGLTREQAVDRYQFYILKTIRGPKLTMDSHITGKQFYFYWRAGVEMDSSDEEEAMRDSLDPLPELESEPVTSLSASNTAATNAPLRSVRSPAPSVVLSKKATDQRRRGQLRGLALAVPSSLPVRPSAVINLGKSIALPPVRQTELPVAITSFTIASDWGSIETEGPLHCVLDVQGFPAQPFGSGTFQNAFKATCIVPNKFLDLSGRYVLKQQKLEGPLTTEAVEDLSSEDMDLMDEESSRKSAKACQISAVANALCQHYNLKCRQIPDYGEEIRVLPSLFVKMTGQFPSCGILEHEIEGTWQKFLNNDGLEMGGEENQFKLKALAFAHWTFNKFDGRLLDLQGADYTLSDLEIASTDERLFGIGNLSCTALEGFKSSHQCNVYCIALELSGVFAKFRRRGRPSFPYDINGIGKGTGKSNYRHTAASSKQQVGLWDLFKQ</sequence>
<name>A0ABN8PT96_9CNID</name>
<dbReference type="CDD" id="cd04515">
    <property type="entry name" value="Alpha_kinase"/>
    <property type="match status" value="1"/>
</dbReference>
<evidence type="ECO:0000256" key="3">
    <source>
        <dbReference type="ARBA" id="ARBA00022741"/>
    </source>
</evidence>
<organism evidence="8 9">
    <name type="scientific">Porites lobata</name>
    <dbReference type="NCBI Taxonomy" id="104759"/>
    <lineage>
        <taxon>Eukaryota</taxon>
        <taxon>Metazoa</taxon>
        <taxon>Cnidaria</taxon>
        <taxon>Anthozoa</taxon>
        <taxon>Hexacorallia</taxon>
        <taxon>Scleractinia</taxon>
        <taxon>Fungiina</taxon>
        <taxon>Poritidae</taxon>
        <taxon>Porites</taxon>
    </lineage>
</organism>
<dbReference type="EMBL" id="CALNXK010000089">
    <property type="protein sequence ID" value="CAH3150451.1"/>
    <property type="molecule type" value="Genomic_DNA"/>
</dbReference>
<dbReference type="SMART" id="SM00811">
    <property type="entry name" value="Alpha_kinase"/>
    <property type="match status" value="1"/>
</dbReference>
<evidence type="ECO:0000313" key="9">
    <source>
        <dbReference type="Proteomes" id="UP001159405"/>
    </source>
</evidence>
<accession>A0ABN8PT96</accession>
<evidence type="ECO:0000259" key="7">
    <source>
        <dbReference type="PROSITE" id="PS51158"/>
    </source>
</evidence>
<feature type="region of interest" description="Disordered" evidence="6">
    <location>
        <begin position="70"/>
        <end position="159"/>
    </location>
</feature>